<dbReference type="EMBL" id="CP001737">
    <property type="protein sequence ID" value="ACV81047.1"/>
    <property type="molecule type" value="Genomic_DNA"/>
</dbReference>
<sequence>MAAKRGKGVDPTWPVLPDGQHPVTELNTDVQGALSPFGDVEFPLRHTPYVHPTTVINR</sequence>
<organism evidence="2 3">
    <name type="scientific">Nakamurella multipartita (strain ATCC 700099 / DSM 44233 / CIP 104796 / JCM 9543 / NBRC 105858 / Y-104)</name>
    <name type="common">Microsphaera multipartita</name>
    <dbReference type="NCBI Taxonomy" id="479431"/>
    <lineage>
        <taxon>Bacteria</taxon>
        <taxon>Bacillati</taxon>
        <taxon>Actinomycetota</taxon>
        <taxon>Actinomycetes</taxon>
        <taxon>Nakamurellales</taxon>
        <taxon>Nakamurellaceae</taxon>
        <taxon>Nakamurella</taxon>
    </lineage>
</organism>
<feature type="region of interest" description="Disordered" evidence="1">
    <location>
        <begin position="1"/>
        <end position="21"/>
    </location>
</feature>
<keyword evidence="3" id="KW-1185">Reference proteome</keyword>
<reference evidence="3" key="1">
    <citation type="submission" date="2009-09" db="EMBL/GenBank/DDBJ databases">
        <title>The complete genome of Nakamurella multipartita DSM 44233.</title>
        <authorList>
            <consortium name="US DOE Joint Genome Institute (JGI-PGF)"/>
            <person name="Lucas S."/>
            <person name="Copeland A."/>
            <person name="Lapidus A."/>
            <person name="Glavina del Rio T."/>
            <person name="Dalin E."/>
            <person name="Tice H."/>
            <person name="Bruce D."/>
            <person name="Goodwin L."/>
            <person name="Pitluck S."/>
            <person name="Kyrpides N."/>
            <person name="Mavromatis K."/>
            <person name="Ivanova N."/>
            <person name="Ovchinnikova G."/>
            <person name="Sims D."/>
            <person name="Meincke L."/>
            <person name="Brettin T."/>
            <person name="Detter J.C."/>
            <person name="Han C."/>
            <person name="Larimer F."/>
            <person name="Land M."/>
            <person name="Hauser L."/>
            <person name="Markowitz V."/>
            <person name="Cheng J.-F."/>
            <person name="Hugenholtz P."/>
            <person name="Woyke T."/>
            <person name="Wu D."/>
            <person name="Klenk H.-P."/>
            <person name="Eisen J.A."/>
        </authorList>
    </citation>
    <scope>NUCLEOTIDE SEQUENCE [LARGE SCALE GENOMIC DNA]</scope>
    <source>
        <strain evidence="3">ATCC 700099 / DSM 44233 / CIP 104796 / JCM 9543 / NBRC 105858 / Y-104</strain>
    </source>
</reference>
<reference evidence="2 3" key="2">
    <citation type="journal article" date="2010" name="Stand. Genomic Sci.">
        <title>Complete genome sequence of Nakamurella multipartita type strain (Y-104).</title>
        <authorList>
            <person name="Tice H."/>
            <person name="Mayilraj S."/>
            <person name="Sims D."/>
            <person name="Lapidus A."/>
            <person name="Nolan M."/>
            <person name="Lucas S."/>
            <person name="Glavina Del Rio T."/>
            <person name="Copeland A."/>
            <person name="Cheng J.F."/>
            <person name="Meincke L."/>
            <person name="Bruce D."/>
            <person name="Goodwin L."/>
            <person name="Pitluck S."/>
            <person name="Ivanova N."/>
            <person name="Mavromatis K."/>
            <person name="Ovchinnikova G."/>
            <person name="Pati A."/>
            <person name="Chen A."/>
            <person name="Palaniappan K."/>
            <person name="Land M."/>
            <person name="Hauser L."/>
            <person name="Chang Y.J."/>
            <person name="Jeffries C.D."/>
            <person name="Detter J.C."/>
            <person name="Brettin T."/>
            <person name="Rohde M."/>
            <person name="Goker M."/>
            <person name="Bristow J."/>
            <person name="Eisen J.A."/>
            <person name="Markowitz V."/>
            <person name="Hugenholtz P."/>
            <person name="Kyrpides N.C."/>
            <person name="Klenk H.P."/>
            <person name="Chen F."/>
        </authorList>
    </citation>
    <scope>NUCLEOTIDE SEQUENCE [LARGE SCALE GENOMIC DNA]</scope>
    <source>
        <strain evidence="3">ATCC 700099 / DSM 44233 / CIP 104796 / JCM 9543 / NBRC 105858 / Y-104</strain>
    </source>
</reference>
<dbReference type="InParanoid" id="C8X8U9"/>
<dbReference type="eggNOG" id="ENOG5033FDU">
    <property type="taxonomic scope" value="Bacteria"/>
</dbReference>
<name>C8X8U9_NAKMY</name>
<dbReference type="STRING" id="479431.Namu_4771"/>
<evidence type="ECO:0000313" key="2">
    <source>
        <dbReference type="EMBL" id="ACV81047.1"/>
    </source>
</evidence>
<gene>
    <name evidence="2" type="ordered locus">Namu_4771</name>
</gene>
<dbReference type="AlphaFoldDB" id="C8X8U9"/>
<dbReference type="KEGG" id="nml:Namu_4771"/>
<dbReference type="RefSeq" id="WP_015749859.1">
    <property type="nucleotide sequence ID" value="NC_013235.1"/>
</dbReference>
<accession>C8X8U9</accession>
<evidence type="ECO:0000256" key="1">
    <source>
        <dbReference type="SAM" id="MobiDB-lite"/>
    </source>
</evidence>
<protein>
    <submittedName>
        <fullName evidence="2">Uncharacterized protein</fullName>
    </submittedName>
</protein>
<evidence type="ECO:0000313" key="3">
    <source>
        <dbReference type="Proteomes" id="UP000002218"/>
    </source>
</evidence>
<proteinExistence type="predicted"/>
<dbReference type="HOGENOM" id="CLU_186062_2_0_11"/>
<dbReference type="Proteomes" id="UP000002218">
    <property type="component" value="Chromosome"/>
</dbReference>